<proteinExistence type="predicted"/>
<evidence type="ECO:0000256" key="1">
    <source>
        <dbReference type="SAM" id="MobiDB-lite"/>
    </source>
</evidence>
<reference evidence="3 4" key="1">
    <citation type="submission" date="2019-11" db="EMBL/GenBank/DDBJ databases">
        <title>Draft genome of Amycolatopsis RM579.</title>
        <authorList>
            <person name="Duangmal K."/>
            <person name="Mingma R."/>
        </authorList>
    </citation>
    <scope>NUCLEOTIDE SEQUENCE [LARGE SCALE GENOMIC DNA]</scope>
    <source>
        <strain evidence="3 4">RM579</strain>
    </source>
</reference>
<dbReference type="Pfam" id="PF07366">
    <property type="entry name" value="SnoaL"/>
    <property type="match status" value="1"/>
</dbReference>
<dbReference type="InterPro" id="IPR032710">
    <property type="entry name" value="NTF2-like_dom_sf"/>
</dbReference>
<accession>A0A6N7YYK1</accession>
<gene>
    <name evidence="3" type="ORF">GKO32_23825</name>
</gene>
<evidence type="ECO:0008006" key="5">
    <source>
        <dbReference type="Google" id="ProtNLM"/>
    </source>
</evidence>
<evidence type="ECO:0000313" key="3">
    <source>
        <dbReference type="EMBL" id="MTD56978.1"/>
    </source>
</evidence>
<evidence type="ECO:0000256" key="2">
    <source>
        <dbReference type="SAM" id="SignalP"/>
    </source>
</evidence>
<dbReference type="AlphaFoldDB" id="A0A6N7YYK1"/>
<dbReference type="RefSeq" id="WP_154759114.1">
    <property type="nucleotide sequence ID" value="NZ_WMBA01000041.1"/>
</dbReference>
<dbReference type="OrthoDB" id="9787933at2"/>
<keyword evidence="2" id="KW-0732">Signal</keyword>
<dbReference type="Proteomes" id="UP000440096">
    <property type="component" value="Unassembled WGS sequence"/>
</dbReference>
<dbReference type="PANTHER" id="PTHR38436:SF1">
    <property type="entry name" value="ESTER CYCLASE"/>
    <property type="match status" value="1"/>
</dbReference>
<sequence length="203" mass="22547">MLNRRSLITNSTAAAFGALAMTAVASGTAEATPYPLGGHQPLPDPAVTPVPNPPYPKNLTATERRHLQTFDDLDFQIFSNAEWSRLGESHARTIRVHWPDGHYTDGIDKHLDDLKAMFVWAPDTHIHSHPFRIAKNELTAVTGVMQGTFSRPMPDGKGGFIQPTGKKYSISMCTVGIWNRQGTMDEEFLFWDNLTFNQQLGLA</sequence>
<keyword evidence="4" id="KW-1185">Reference proteome</keyword>
<organism evidence="3 4">
    <name type="scientific">Amycolatopsis pithecellobii</name>
    <dbReference type="NCBI Taxonomy" id="664692"/>
    <lineage>
        <taxon>Bacteria</taxon>
        <taxon>Bacillati</taxon>
        <taxon>Actinomycetota</taxon>
        <taxon>Actinomycetes</taxon>
        <taxon>Pseudonocardiales</taxon>
        <taxon>Pseudonocardiaceae</taxon>
        <taxon>Amycolatopsis</taxon>
    </lineage>
</organism>
<dbReference type="GO" id="GO:0030638">
    <property type="term" value="P:polyketide metabolic process"/>
    <property type="evidence" value="ECO:0007669"/>
    <property type="project" value="InterPro"/>
</dbReference>
<dbReference type="EMBL" id="WMBA01000041">
    <property type="protein sequence ID" value="MTD56978.1"/>
    <property type="molecule type" value="Genomic_DNA"/>
</dbReference>
<dbReference type="SUPFAM" id="SSF54427">
    <property type="entry name" value="NTF2-like"/>
    <property type="match status" value="1"/>
</dbReference>
<feature type="region of interest" description="Disordered" evidence="1">
    <location>
        <begin position="35"/>
        <end position="57"/>
    </location>
</feature>
<dbReference type="Gene3D" id="3.10.450.50">
    <property type="match status" value="1"/>
</dbReference>
<feature type="signal peptide" evidence="2">
    <location>
        <begin position="1"/>
        <end position="25"/>
    </location>
</feature>
<feature type="compositionally biased region" description="Pro residues" evidence="1">
    <location>
        <begin position="42"/>
        <end position="56"/>
    </location>
</feature>
<evidence type="ECO:0000313" key="4">
    <source>
        <dbReference type="Proteomes" id="UP000440096"/>
    </source>
</evidence>
<dbReference type="InterPro" id="IPR006311">
    <property type="entry name" value="TAT_signal"/>
</dbReference>
<protein>
    <recommendedName>
        <fullName evidence="5">Polyketide cyclase</fullName>
    </recommendedName>
</protein>
<dbReference type="InterPro" id="IPR009959">
    <property type="entry name" value="Cyclase_SnoaL-like"/>
</dbReference>
<dbReference type="PROSITE" id="PS51318">
    <property type="entry name" value="TAT"/>
    <property type="match status" value="1"/>
</dbReference>
<name>A0A6N7YYK1_9PSEU</name>
<comment type="caution">
    <text evidence="3">The sequence shown here is derived from an EMBL/GenBank/DDBJ whole genome shotgun (WGS) entry which is preliminary data.</text>
</comment>
<feature type="chain" id="PRO_5038665521" description="Polyketide cyclase" evidence="2">
    <location>
        <begin position="26"/>
        <end position="203"/>
    </location>
</feature>
<dbReference type="PANTHER" id="PTHR38436">
    <property type="entry name" value="POLYKETIDE CYCLASE SNOAL-LIKE DOMAIN"/>
    <property type="match status" value="1"/>
</dbReference>